<evidence type="ECO:0000313" key="4">
    <source>
        <dbReference type="Proteomes" id="UP000014200"/>
    </source>
</evidence>
<dbReference type="AlphaFoldDB" id="R9IBQ6"/>
<dbReference type="RefSeq" id="WP_016275387.1">
    <property type="nucleotide sequence ID" value="NZ_CAOOJZ010000072.1"/>
</dbReference>
<dbReference type="PROSITE" id="PS51257">
    <property type="entry name" value="PROKAR_LIPOPROTEIN"/>
    <property type="match status" value="1"/>
</dbReference>
<dbReference type="PANTHER" id="PTHR35340:SF10">
    <property type="entry name" value="CYTOPLASMIC PROTEIN"/>
    <property type="match status" value="1"/>
</dbReference>
<dbReference type="Gene3D" id="2.60.40.3100">
    <property type="entry name" value="Arylsulphate sulphotransferase monomer, N-terminal domain"/>
    <property type="match status" value="1"/>
</dbReference>
<comment type="caution">
    <text evidence="2">The sequence shown here is derived from an EMBL/GenBank/DDBJ whole genome shotgun (WGS) entry which is preliminary data.</text>
</comment>
<organism evidence="2 4">
    <name type="scientific">Phocaeicola sartorii</name>
    <dbReference type="NCBI Taxonomy" id="671267"/>
    <lineage>
        <taxon>Bacteria</taxon>
        <taxon>Pseudomonadati</taxon>
        <taxon>Bacteroidota</taxon>
        <taxon>Bacteroidia</taxon>
        <taxon>Bacteroidales</taxon>
        <taxon>Bacteroidaceae</taxon>
        <taxon>Phocaeicola</taxon>
    </lineage>
</organism>
<dbReference type="GO" id="GO:0004062">
    <property type="term" value="F:aryl sulfotransferase activity"/>
    <property type="evidence" value="ECO:0007669"/>
    <property type="project" value="InterPro"/>
</dbReference>
<gene>
    <name evidence="2" type="ORF">C802_00953</name>
    <name evidence="3" type="ORF">E5339_19230</name>
</gene>
<accession>R9IBQ6</accession>
<dbReference type="Pfam" id="PF05935">
    <property type="entry name" value="Arylsulfotrans"/>
    <property type="match status" value="1"/>
</dbReference>
<reference evidence="3 5" key="2">
    <citation type="submission" date="2019-04" db="EMBL/GenBank/DDBJ databases">
        <title>Microbes associate with the intestines of laboratory mice.</title>
        <authorList>
            <person name="Navarre W."/>
            <person name="Wong E."/>
            <person name="Huang K."/>
            <person name="Tropini C."/>
            <person name="Ng K."/>
            <person name="Yu B."/>
        </authorList>
    </citation>
    <scope>NUCLEOTIDE SEQUENCE [LARGE SCALE GENOMIC DNA]</scope>
    <source>
        <strain evidence="3 5">NM22_B1</strain>
    </source>
</reference>
<dbReference type="PATRIC" id="fig|1235788.3.peg.964"/>
<sequence>MKILKEYGVLLLWLFWGITACDNNDNTSLYPEYYDTIQELVQKGDLLKSVTQNDNCYIFTFESKIIEIPTDIIQNVHIDDVAWRTTITFVNGSTYIVPSIGDAIDDLIVKIVVNPSGYNPLAANLYCELPAQGRIKIIVHSKPDAKTPDVEFQSDDVQRSQVIQILGLYPNYENKVTLVYLDKTGKERAKTTIQIKTKALNVTYLPAAIRIIKRKINEMEPGMTLISSPGKEETDTSIPYMIDADGEIRWILDWNSHPELKYIGAQCGLKRMKNGNYIAGDCNHGLLVEVDALGNIVHKWDLKGMGYNFHHEAVETKNGKIQILVTKAKAMLADGSNSRIFDHTIELDPITGSITKEWDYAQILDSARINKVDMGEEWNNNMYLGANRSNWLHNNGIFVDDDEMVATGRWLGFFKYDYSGKLKYIMAPHNNWREQYKRYLLTPLDRNGQPITDIEVLNGEKVHEDFEWCWGPHCPIVLPNGHVMVFDNGYNRYYSARSEEYSRAVEYEIDEKNMTVRQVWQYGKERGRECYAMAVSSVQYLEQTGNRLFCPGIGNILSDGSMGARIIEINPKTQEIILEMELPGVANTIFHRANRIPLYPEG</sequence>
<dbReference type="InterPro" id="IPR010262">
    <property type="entry name" value="Arylsulfotransferase_bact"/>
</dbReference>
<evidence type="ECO:0000313" key="3">
    <source>
        <dbReference type="EMBL" id="TGY67706.1"/>
    </source>
</evidence>
<proteinExistence type="predicted"/>
<feature type="domain" description="Arylsulfotransferase N-terminal" evidence="1">
    <location>
        <begin position="111"/>
        <end position="197"/>
    </location>
</feature>
<keyword evidence="3" id="KW-0808">Transferase</keyword>
<dbReference type="EMBL" id="ASSP01000006">
    <property type="protein sequence ID" value="EOS14936.1"/>
    <property type="molecule type" value="Genomic_DNA"/>
</dbReference>
<dbReference type="OrthoDB" id="304912at2"/>
<dbReference type="EMBL" id="SRYJ01000055">
    <property type="protein sequence ID" value="TGY67706.1"/>
    <property type="molecule type" value="Genomic_DNA"/>
</dbReference>
<evidence type="ECO:0000313" key="5">
    <source>
        <dbReference type="Proteomes" id="UP000310760"/>
    </source>
</evidence>
<dbReference type="Proteomes" id="UP000014200">
    <property type="component" value="Unassembled WGS sequence"/>
</dbReference>
<dbReference type="GeneID" id="82155622"/>
<dbReference type="InterPro" id="IPR053143">
    <property type="entry name" value="Arylsulfate_ST"/>
</dbReference>
<keyword evidence="4" id="KW-1185">Reference proteome</keyword>
<evidence type="ECO:0000259" key="1">
    <source>
        <dbReference type="Pfam" id="PF17425"/>
    </source>
</evidence>
<dbReference type="InterPro" id="IPR035391">
    <property type="entry name" value="Arylsulfotran_N"/>
</dbReference>
<reference evidence="2 4" key="1">
    <citation type="submission" date="2013-04" db="EMBL/GenBank/DDBJ databases">
        <title>The Genome Sequence of Bacteroides massiliensis dnLKV3.</title>
        <authorList>
            <consortium name="The Broad Institute Genomics Platform"/>
            <consortium name="The Broad Institute Genome Sequencing Center for Infectious Disease"/>
            <person name="Earl A."/>
            <person name="Xavier R."/>
            <person name="Kuhn K."/>
            <person name="Stappenbeck T."/>
            <person name="Walker B."/>
            <person name="Young S."/>
            <person name="Zeng Q."/>
            <person name="Gargeya S."/>
            <person name="Fitzgerald M."/>
            <person name="Haas B."/>
            <person name="Abouelleil A."/>
            <person name="Allen A.W."/>
            <person name="Alvarado L."/>
            <person name="Arachchi H.M."/>
            <person name="Berlin A.M."/>
            <person name="Chapman S.B."/>
            <person name="Gainer-Dewar J."/>
            <person name="Goldberg J."/>
            <person name="Griggs A."/>
            <person name="Gujja S."/>
            <person name="Hansen M."/>
            <person name="Howarth C."/>
            <person name="Imamovic A."/>
            <person name="Ireland A."/>
            <person name="Larimer J."/>
            <person name="McCowan C."/>
            <person name="Murphy C."/>
            <person name="Pearson M."/>
            <person name="Poon T.W."/>
            <person name="Priest M."/>
            <person name="Roberts A."/>
            <person name="Saif S."/>
            <person name="Shea T."/>
            <person name="Sisk P."/>
            <person name="Sykes S."/>
            <person name="Wortman J."/>
            <person name="Nusbaum C."/>
            <person name="Birren B."/>
        </authorList>
    </citation>
    <scope>NUCLEOTIDE SEQUENCE [LARGE SCALE GENOMIC DNA]</scope>
    <source>
        <strain evidence="2">DnLKV3</strain>
        <strain evidence="4">dnLKV3</strain>
    </source>
</reference>
<dbReference type="PANTHER" id="PTHR35340">
    <property type="entry name" value="PQQ ENZYME REPEAT PROTEIN-RELATED"/>
    <property type="match status" value="1"/>
</dbReference>
<dbReference type="HOGENOM" id="CLU_026635_2_0_10"/>
<dbReference type="STRING" id="1235788.C802_00953"/>
<dbReference type="Pfam" id="PF17425">
    <property type="entry name" value="Arylsulfotran_N"/>
    <property type="match status" value="1"/>
</dbReference>
<dbReference type="Proteomes" id="UP000310760">
    <property type="component" value="Unassembled WGS sequence"/>
</dbReference>
<dbReference type="InterPro" id="IPR038477">
    <property type="entry name" value="ASST_N_sf"/>
</dbReference>
<evidence type="ECO:0000313" key="2">
    <source>
        <dbReference type="EMBL" id="EOS14936.1"/>
    </source>
</evidence>
<name>R9IBQ6_9BACT</name>
<protein>
    <submittedName>
        <fullName evidence="3">Aryl-sulfate sulfotransferase</fullName>
    </submittedName>
</protein>